<evidence type="ECO:0000313" key="7">
    <source>
        <dbReference type="Proteomes" id="UP000284916"/>
    </source>
</evidence>
<organism evidence="6 7">
    <name type="scientific">Phocaeicola plebeius</name>
    <dbReference type="NCBI Taxonomy" id="310297"/>
    <lineage>
        <taxon>Bacteria</taxon>
        <taxon>Pseudomonadati</taxon>
        <taxon>Bacteroidota</taxon>
        <taxon>Bacteroidia</taxon>
        <taxon>Bacteroidales</taxon>
        <taxon>Bacteroidaceae</taxon>
        <taxon>Phocaeicola</taxon>
    </lineage>
</organism>
<feature type="transmembrane region" description="Helical" evidence="5">
    <location>
        <begin position="89"/>
        <end position="105"/>
    </location>
</feature>
<dbReference type="AlphaFoldDB" id="A0A415ITJ8"/>
<comment type="caution">
    <text evidence="6">The sequence shown here is derived from an EMBL/GenBank/DDBJ whole genome shotgun (WGS) entry which is preliminary data.</text>
</comment>
<dbReference type="Proteomes" id="UP000284916">
    <property type="component" value="Unassembled WGS sequence"/>
</dbReference>
<keyword evidence="3 5" id="KW-1133">Transmembrane helix</keyword>
<evidence type="ECO:0000313" key="6">
    <source>
        <dbReference type="EMBL" id="RHL10894.1"/>
    </source>
</evidence>
<keyword evidence="2 5" id="KW-0812">Transmembrane</keyword>
<feature type="transmembrane region" description="Helical" evidence="5">
    <location>
        <begin position="12"/>
        <end position="35"/>
    </location>
</feature>
<name>A0A415ITJ8_9BACT</name>
<feature type="transmembrane region" description="Helical" evidence="5">
    <location>
        <begin position="63"/>
        <end position="83"/>
    </location>
</feature>
<sequence length="147" mass="16560">MEKYVGFITQDIRSGVTIIFICLILICSVCMLDLWTGIDAARANRERICSRPLRKTGTKIVDYFRLLLFFIMIDILGLCFPWYNLPYGAVIGTLGVLIVEGLSVIENFKKKKSHAAEVADLAMRITECATPEEAQKIIKTIKEGVKK</sequence>
<reference evidence="6 7" key="1">
    <citation type="submission" date="2018-08" db="EMBL/GenBank/DDBJ databases">
        <title>A genome reference for cultivated species of the human gut microbiota.</title>
        <authorList>
            <person name="Zou Y."/>
            <person name="Xue W."/>
            <person name="Luo G."/>
        </authorList>
    </citation>
    <scope>NUCLEOTIDE SEQUENCE [LARGE SCALE GENOMIC DNA]</scope>
    <source>
        <strain evidence="6 7">AF39-11</strain>
    </source>
</reference>
<accession>A0A415ITJ8</accession>
<evidence type="ECO:0000256" key="2">
    <source>
        <dbReference type="ARBA" id="ARBA00022692"/>
    </source>
</evidence>
<evidence type="ECO:0000256" key="3">
    <source>
        <dbReference type="ARBA" id="ARBA00022989"/>
    </source>
</evidence>
<evidence type="ECO:0000256" key="5">
    <source>
        <dbReference type="SAM" id="Phobius"/>
    </source>
</evidence>
<evidence type="ECO:0000256" key="1">
    <source>
        <dbReference type="ARBA" id="ARBA00004141"/>
    </source>
</evidence>
<dbReference type="InterPro" id="IPR006480">
    <property type="entry name" value="Phage_holin_4_1"/>
</dbReference>
<protein>
    <recommendedName>
        <fullName evidence="8">Holin</fullName>
    </recommendedName>
</protein>
<dbReference type="GO" id="GO:0016020">
    <property type="term" value="C:membrane"/>
    <property type="evidence" value="ECO:0007669"/>
    <property type="project" value="UniProtKB-SubCell"/>
</dbReference>
<keyword evidence="4 5" id="KW-0472">Membrane</keyword>
<gene>
    <name evidence="6" type="ORF">DW035_14975</name>
</gene>
<comment type="subcellular location">
    <subcellularLocation>
        <location evidence="1">Membrane</location>
        <topology evidence="1">Multi-pass membrane protein</topology>
    </subcellularLocation>
</comment>
<proteinExistence type="predicted"/>
<evidence type="ECO:0008006" key="8">
    <source>
        <dbReference type="Google" id="ProtNLM"/>
    </source>
</evidence>
<dbReference type="EMBL" id="QROI01000034">
    <property type="protein sequence ID" value="RHL10894.1"/>
    <property type="molecule type" value="Genomic_DNA"/>
</dbReference>
<dbReference type="Pfam" id="PF05105">
    <property type="entry name" value="Phage_holin_4_1"/>
    <property type="match status" value="1"/>
</dbReference>
<evidence type="ECO:0000256" key="4">
    <source>
        <dbReference type="ARBA" id="ARBA00023136"/>
    </source>
</evidence>
<dbReference type="RefSeq" id="WP_118442011.1">
    <property type="nucleotide sequence ID" value="NZ_JAHYZM010000174.1"/>
</dbReference>